<protein>
    <submittedName>
        <fullName evidence="1">Uncharacterized protein</fullName>
    </submittedName>
</protein>
<sequence length="135" mass="15030">MPIFSVRMSPELSCALNLSAQSMASPSGACASRNAAEFQFRLRTTAKVVDIVNQRRGVLVCVTVNIVNMEGRPGNVICDNEWAGCVRGILTKGPSVWQEPRGARMMLHRIPSRAPEQAALYCPVFWVRMFEFLTR</sequence>
<gene>
    <name evidence="1" type="ORF">BDU57DRAFT_573074</name>
</gene>
<dbReference type="Proteomes" id="UP000800096">
    <property type="component" value="Unassembled WGS sequence"/>
</dbReference>
<name>A0A6A5QK25_AMPQU</name>
<dbReference type="EMBL" id="ML979135">
    <property type="protein sequence ID" value="KAF1915769.1"/>
    <property type="molecule type" value="Genomic_DNA"/>
</dbReference>
<dbReference type="AlphaFoldDB" id="A0A6A5QK25"/>
<accession>A0A6A5QK25</accession>
<keyword evidence="2" id="KW-1185">Reference proteome</keyword>
<evidence type="ECO:0000313" key="1">
    <source>
        <dbReference type="EMBL" id="KAF1915769.1"/>
    </source>
</evidence>
<evidence type="ECO:0000313" key="2">
    <source>
        <dbReference type="Proteomes" id="UP000800096"/>
    </source>
</evidence>
<proteinExistence type="predicted"/>
<organism evidence="1 2">
    <name type="scientific">Ampelomyces quisqualis</name>
    <name type="common">Powdery mildew agent</name>
    <dbReference type="NCBI Taxonomy" id="50730"/>
    <lineage>
        <taxon>Eukaryota</taxon>
        <taxon>Fungi</taxon>
        <taxon>Dikarya</taxon>
        <taxon>Ascomycota</taxon>
        <taxon>Pezizomycotina</taxon>
        <taxon>Dothideomycetes</taxon>
        <taxon>Pleosporomycetidae</taxon>
        <taxon>Pleosporales</taxon>
        <taxon>Pleosporineae</taxon>
        <taxon>Phaeosphaeriaceae</taxon>
        <taxon>Ampelomyces</taxon>
    </lineage>
</organism>
<reference evidence="1" key="1">
    <citation type="journal article" date="2020" name="Stud. Mycol.">
        <title>101 Dothideomycetes genomes: a test case for predicting lifestyles and emergence of pathogens.</title>
        <authorList>
            <person name="Haridas S."/>
            <person name="Albert R."/>
            <person name="Binder M."/>
            <person name="Bloem J."/>
            <person name="Labutti K."/>
            <person name="Salamov A."/>
            <person name="Andreopoulos B."/>
            <person name="Baker S."/>
            <person name="Barry K."/>
            <person name="Bills G."/>
            <person name="Bluhm B."/>
            <person name="Cannon C."/>
            <person name="Castanera R."/>
            <person name="Culley D."/>
            <person name="Daum C."/>
            <person name="Ezra D."/>
            <person name="Gonzalez J."/>
            <person name="Henrissat B."/>
            <person name="Kuo A."/>
            <person name="Liang C."/>
            <person name="Lipzen A."/>
            <person name="Lutzoni F."/>
            <person name="Magnuson J."/>
            <person name="Mondo S."/>
            <person name="Nolan M."/>
            <person name="Ohm R."/>
            <person name="Pangilinan J."/>
            <person name="Park H.-J."/>
            <person name="Ramirez L."/>
            <person name="Alfaro M."/>
            <person name="Sun H."/>
            <person name="Tritt A."/>
            <person name="Yoshinaga Y."/>
            <person name="Zwiers L.-H."/>
            <person name="Turgeon B."/>
            <person name="Goodwin S."/>
            <person name="Spatafora J."/>
            <person name="Crous P."/>
            <person name="Grigoriev I."/>
        </authorList>
    </citation>
    <scope>NUCLEOTIDE SEQUENCE</scope>
    <source>
        <strain evidence="1">HMLAC05119</strain>
    </source>
</reference>
<dbReference type="OrthoDB" id="3592703at2759"/>